<proteinExistence type="predicted"/>
<feature type="region of interest" description="Disordered" evidence="1">
    <location>
        <begin position="154"/>
        <end position="178"/>
    </location>
</feature>
<gene>
    <name evidence="2" type="ORF">V6N12_036825</name>
</gene>
<comment type="caution">
    <text evidence="2">The sequence shown here is derived from an EMBL/GenBank/DDBJ whole genome shotgun (WGS) entry which is preliminary data.</text>
</comment>
<organism evidence="2 3">
    <name type="scientific">Hibiscus sabdariffa</name>
    <name type="common">roselle</name>
    <dbReference type="NCBI Taxonomy" id="183260"/>
    <lineage>
        <taxon>Eukaryota</taxon>
        <taxon>Viridiplantae</taxon>
        <taxon>Streptophyta</taxon>
        <taxon>Embryophyta</taxon>
        <taxon>Tracheophyta</taxon>
        <taxon>Spermatophyta</taxon>
        <taxon>Magnoliopsida</taxon>
        <taxon>eudicotyledons</taxon>
        <taxon>Gunneridae</taxon>
        <taxon>Pentapetalae</taxon>
        <taxon>rosids</taxon>
        <taxon>malvids</taxon>
        <taxon>Malvales</taxon>
        <taxon>Malvaceae</taxon>
        <taxon>Malvoideae</taxon>
        <taxon>Hibiscus</taxon>
    </lineage>
</organism>
<keyword evidence="3" id="KW-1185">Reference proteome</keyword>
<dbReference type="PANTHER" id="PTHR47597">
    <property type="entry name" value="IS A MEMBER OF THE PF|00364 BIOTIN-REQUIRING ENZYMES FAMILY-RELATED"/>
    <property type="match status" value="1"/>
</dbReference>
<evidence type="ECO:0000256" key="1">
    <source>
        <dbReference type="SAM" id="MobiDB-lite"/>
    </source>
</evidence>
<feature type="compositionally biased region" description="Pro residues" evidence="1">
    <location>
        <begin position="168"/>
        <end position="178"/>
    </location>
</feature>
<name>A0ABR2BV73_9ROSI</name>
<evidence type="ECO:0000313" key="3">
    <source>
        <dbReference type="Proteomes" id="UP001472677"/>
    </source>
</evidence>
<evidence type="ECO:0000313" key="2">
    <source>
        <dbReference type="EMBL" id="KAK8510912.1"/>
    </source>
</evidence>
<dbReference type="PANTHER" id="PTHR47597:SF2">
    <property type="entry name" value="LIPOYL-BINDING DOMAIN-CONTAINING PROTEIN"/>
    <property type="match status" value="1"/>
</dbReference>
<dbReference type="InterPro" id="IPR053217">
    <property type="entry name" value="ACC_Biotin_Carrier"/>
</dbReference>
<protein>
    <submittedName>
        <fullName evidence="2">Uncharacterized protein</fullName>
    </submittedName>
</protein>
<sequence length="295" mass="32610">MFISKLFILGKFIAFYDDNHISIDGSALCVKEVDVTRKMTSTENTDQHTSDKRIADNDIDTDRSELVAPCKLKSQGLHVLVLEVEGRIEEKLKKASAKTSEATVTAKLNASTSQGSLEKKSHIMQLFRMDLRHWYWKKAPMSIISPTTALPIPSEPMNETIGANSPLRPSPPKPSPEKPIPFKNGAFGKSCKLVTLEAFGSSNYVKVPSPIVGTSRRGKTIKGKMQPPICKEGDLIKEGQLIGFLDLEQRFCVKKHGLGAICYGMTLHSSDLISYSGLNYQPIEHLTSFRVMASL</sequence>
<accession>A0ABR2BV73</accession>
<dbReference type="EMBL" id="JBBPBM010000080">
    <property type="protein sequence ID" value="KAK8510912.1"/>
    <property type="molecule type" value="Genomic_DNA"/>
</dbReference>
<dbReference type="Proteomes" id="UP001472677">
    <property type="component" value="Unassembled WGS sequence"/>
</dbReference>
<reference evidence="2 3" key="1">
    <citation type="journal article" date="2024" name="G3 (Bethesda)">
        <title>Genome assembly of Hibiscus sabdariffa L. provides insights into metabolisms of medicinal natural products.</title>
        <authorList>
            <person name="Kim T."/>
        </authorList>
    </citation>
    <scope>NUCLEOTIDE SEQUENCE [LARGE SCALE GENOMIC DNA]</scope>
    <source>
        <strain evidence="2">TK-2024</strain>
        <tissue evidence="2">Old leaves</tissue>
    </source>
</reference>